<keyword evidence="16" id="KW-1185">Reference proteome</keyword>
<evidence type="ECO:0000256" key="7">
    <source>
        <dbReference type="ARBA" id="ARBA00022679"/>
    </source>
</evidence>
<dbReference type="SUPFAM" id="SSF48013">
    <property type="entry name" value="NusB-like"/>
    <property type="match status" value="1"/>
</dbReference>
<dbReference type="InterPro" id="IPR006027">
    <property type="entry name" value="NusB_RsmB_TIM44"/>
</dbReference>
<evidence type="ECO:0000256" key="6">
    <source>
        <dbReference type="ARBA" id="ARBA00022603"/>
    </source>
</evidence>
<dbReference type="KEGG" id="dps:DP0124"/>
<evidence type="ECO:0000256" key="2">
    <source>
        <dbReference type="ARBA" id="ARBA00004496"/>
    </source>
</evidence>
<comment type="catalytic activity">
    <reaction evidence="12">
        <text>cytidine(967) in 16S rRNA + S-adenosyl-L-methionine = 5-methylcytidine(967) in 16S rRNA + S-adenosyl-L-homocysteine + H(+)</text>
        <dbReference type="Rhea" id="RHEA:42748"/>
        <dbReference type="Rhea" id="RHEA-COMP:10219"/>
        <dbReference type="Rhea" id="RHEA-COMP:10220"/>
        <dbReference type="ChEBI" id="CHEBI:15378"/>
        <dbReference type="ChEBI" id="CHEBI:57856"/>
        <dbReference type="ChEBI" id="CHEBI:59789"/>
        <dbReference type="ChEBI" id="CHEBI:74483"/>
        <dbReference type="ChEBI" id="CHEBI:82748"/>
        <dbReference type="EC" id="2.1.1.176"/>
    </reaction>
</comment>
<protein>
    <recommendedName>
        <fullName evidence="3">16S rRNA (cytosine(967)-C(5))-methyltransferase</fullName>
        <ecNumber evidence="3">2.1.1.176</ecNumber>
    </recommendedName>
    <alternativeName>
        <fullName evidence="10">16S rRNA m5C967 methyltransferase</fullName>
    </alternativeName>
    <alternativeName>
        <fullName evidence="11">rRNA (cytosine-C(5)-)-methyltransferase RsmB</fullName>
    </alternativeName>
</protein>
<name>Q6AS22_DESPS</name>
<dbReference type="eggNOG" id="COG0781">
    <property type="taxonomic scope" value="Bacteria"/>
</dbReference>
<evidence type="ECO:0000256" key="9">
    <source>
        <dbReference type="ARBA" id="ARBA00022884"/>
    </source>
</evidence>
<feature type="active site" description="Nucleophile" evidence="13">
    <location>
        <position position="383"/>
    </location>
</feature>
<reference evidence="16" key="1">
    <citation type="journal article" date="2004" name="Environ. Microbiol.">
        <title>The genome of Desulfotalea psychrophila, a sulfate-reducing bacterium from permanently cold Arctic sediments.</title>
        <authorList>
            <person name="Rabus R."/>
            <person name="Ruepp A."/>
            <person name="Frickey T."/>
            <person name="Rattei T."/>
            <person name="Fartmann B."/>
            <person name="Stark M."/>
            <person name="Bauer M."/>
            <person name="Zibat A."/>
            <person name="Lombardot T."/>
            <person name="Becker I."/>
            <person name="Amann J."/>
            <person name="Gellner K."/>
            <person name="Teeling H."/>
            <person name="Leuschner W.D."/>
            <person name="Gloeckner F.-O."/>
            <person name="Lupas A.N."/>
            <person name="Amann R."/>
            <person name="Klenk H.-P."/>
        </authorList>
    </citation>
    <scope>NUCLEOTIDE SEQUENCE [LARGE SCALE GENOMIC DNA]</scope>
    <source>
        <strain evidence="16">DSM 12343 / LSv54</strain>
    </source>
</reference>
<evidence type="ECO:0000256" key="4">
    <source>
        <dbReference type="ARBA" id="ARBA00022490"/>
    </source>
</evidence>
<evidence type="ECO:0000256" key="1">
    <source>
        <dbReference type="ARBA" id="ARBA00002724"/>
    </source>
</evidence>
<dbReference type="InterPro" id="IPR004573">
    <property type="entry name" value="rRNA_ssu_MeTfrase_B"/>
</dbReference>
<proteinExistence type="inferred from homology"/>
<dbReference type="GO" id="GO:0008649">
    <property type="term" value="F:rRNA methyltransferase activity"/>
    <property type="evidence" value="ECO:0007669"/>
    <property type="project" value="InterPro"/>
</dbReference>
<dbReference type="InterPro" id="IPR035926">
    <property type="entry name" value="NusB-like_sf"/>
</dbReference>
<dbReference type="InterPro" id="IPR054728">
    <property type="entry name" value="RsmB-like_ferredoxin"/>
</dbReference>
<comment type="similarity">
    <text evidence="13">Belongs to the class I-like SAM-binding methyltransferase superfamily. RsmB/NOP family.</text>
</comment>
<keyword evidence="8 13" id="KW-0949">S-adenosyl-L-methionine</keyword>
<dbReference type="InterPro" id="IPR001678">
    <property type="entry name" value="MeTrfase_RsmB-F_NOP2_dom"/>
</dbReference>
<dbReference type="Pfam" id="PF22458">
    <property type="entry name" value="RsmF-B_ferredox"/>
    <property type="match status" value="1"/>
</dbReference>
<dbReference type="EMBL" id="CR522870">
    <property type="protein sequence ID" value="CAG34853.1"/>
    <property type="molecule type" value="Genomic_DNA"/>
</dbReference>
<dbReference type="NCBIfam" id="NF011494">
    <property type="entry name" value="PRK14902.1"/>
    <property type="match status" value="1"/>
</dbReference>
<dbReference type="STRING" id="177439.DP0124"/>
<dbReference type="OrthoDB" id="9810297at2"/>
<dbReference type="RefSeq" id="WP_011187369.1">
    <property type="nucleotide sequence ID" value="NC_006138.1"/>
</dbReference>
<dbReference type="PANTHER" id="PTHR22807">
    <property type="entry name" value="NOP2 YEAST -RELATED NOL1/NOP2/FMU SUN DOMAIN-CONTAINING"/>
    <property type="match status" value="1"/>
</dbReference>
<dbReference type="InterPro" id="IPR023267">
    <property type="entry name" value="RCMT"/>
</dbReference>
<dbReference type="AlphaFoldDB" id="Q6AS22"/>
<keyword evidence="5" id="KW-0698">rRNA processing</keyword>
<evidence type="ECO:0000256" key="3">
    <source>
        <dbReference type="ARBA" id="ARBA00012140"/>
    </source>
</evidence>
<evidence type="ECO:0000313" key="16">
    <source>
        <dbReference type="Proteomes" id="UP000000602"/>
    </source>
</evidence>
<dbReference type="Proteomes" id="UP000000602">
    <property type="component" value="Chromosome"/>
</dbReference>
<keyword evidence="4" id="KW-0963">Cytoplasm</keyword>
<dbReference type="GO" id="GO:0006355">
    <property type="term" value="P:regulation of DNA-templated transcription"/>
    <property type="evidence" value="ECO:0007669"/>
    <property type="project" value="InterPro"/>
</dbReference>
<keyword evidence="7 13" id="KW-0808">Transferase</keyword>
<dbReference type="GO" id="GO:0005737">
    <property type="term" value="C:cytoplasm"/>
    <property type="evidence" value="ECO:0007669"/>
    <property type="project" value="UniProtKB-SubCell"/>
</dbReference>
<comment type="caution">
    <text evidence="13">Lacks conserved residue(s) required for the propagation of feature annotation.</text>
</comment>
<dbReference type="HOGENOM" id="CLU_005316_0_1_7"/>
<dbReference type="GO" id="GO:0003723">
    <property type="term" value="F:RNA binding"/>
    <property type="evidence" value="ECO:0007669"/>
    <property type="project" value="UniProtKB-UniRule"/>
</dbReference>
<evidence type="ECO:0000313" key="15">
    <source>
        <dbReference type="EMBL" id="CAG34853.1"/>
    </source>
</evidence>
<evidence type="ECO:0000256" key="8">
    <source>
        <dbReference type="ARBA" id="ARBA00022691"/>
    </source>
</evidence>
<organism evidence="15 16">
    <name type="scientific">Desulfotalea psychrophila (strain LSv54 / DSM 12343)</name>
    <dbReference type="NCBI Taxonomy" id="177439"/>
    <lineage>
        <taxon>Bacteria</taxon>
        <taxon>Pseudomonadati</taxon>
        <taxon>Thermodesulfobacteriota</taxon>
        <taxon>Desulfobulbia</taxon>
        <taxon>Desulfobulbales</taxon>
        <taxon>Desulfocapsaceae</taxon>
        <taxon>Desulfotalea</taxon>
    </lineage>
</organism>
<dbReference type="Gene3D" id="3.40.50.150">
    <property type="entry name" value="Vaccinia Virus protein VP39"/>
    <property type="match status" value="1"/>
</dbReference>
<evidence type="ECO:0000256" key="12">
    <source>
        <dbReference type="ARBA" id="ARBA00047283"/>
    </source>
</evidence>
<evidence type="ECO:0000256" key="5">
    <source>
        <dbReference type="ARBA" id="ARBA00022552"/>
    </source>
</evidence>
<dbReference type="InterPro" id="IPR029063">
    <property type="entry name" value="SAM-dependent_MTases_sf"/>
</dbReference>
<dbReference type="CDD" id="cd02440">
    <property type="entry name" value="AdoMet_MTases"/>
    <property type="match status" value="1"/>
</dbReference>
<evidence type="ECO:0000256" key="11">
    <source>
        <dbReference type="ARBA" id="ARBA00031088"/>
    </source>
</evidence>
<comment type="function">
    <text evidence="1">Specifically methylates the cytosine at position 967 (m5C967) of 16S rRNA.</text>
</comment>
<dbReference type="NCBIfam" id="TIGR00563">
    <property type="entry name" value="rsmB"/>
    <property type="match status" value="1"/>
</dbReference>
<dbReference type="PRINTS" id="PR02008">
    <property type="entry name" value="RCMTFAMILY"/>
</dbReference>
<sequence>MKTSSRYIAAETLCQVYKKQQPVKPILEKLCQQKQLNPRERSLAMNMVFGVLRKRQYLDILLRKLSTVRLKKLDPFVHQALTVGLYQLFFLDSIPESAIVNEAVNSCKTAKVHKRLHGFVNGILRNATRQKEALANGMKEQEQEIHTTPSGLFKRWQERFGLEKARYICEINGEEPPLTLRVNSTKTSIDDFEALLTREGITGTRGPAPESLIIEDYQGLIGDIPGYKDGLFQVQDSAAQLASLLLLPIKSGGHYLDACAGLGGKTSHIIQLGADKEIKVIAVEPDAKRKEKFITNIERLFTHHEVELHPTSLQEFKASNTQAFDGILVDAPCSGTGVIRRQPDIRWNRKEEDFLQKQIIQLEILSLAAEMLAPTGILVYATCSLEIEENEDLIKKFLLLFPDFYLTDCQNYLPEEVGEHIRPAKDGDGSFFAPLPSKRLDGFFAARLARRDKQ</sequence>
<dbReference type="EC" id="2.1.1.176" evidence="3"/>
<keyword evidence="9 13" id="KW-0694">RNA-binding</keyword>
<keyword evidence="6 13" id="KW-0489">Methyltransferase</keyword>
<dbReference type="SUPFAM" id="SSF53335">
    <property type="entry name" value="S-adenosyl-L-methionine-dependent methyltransferases"/>
    <property type="match status" value="1"/>
</dbReference>
<evidence type="ECO:0000256" key="13">
    <source>
        <dbReference type="PROSITE-ProRule" id="PRU01023"/>
    </source>
</evidence>
<dbReference type="PROSITE" id="PS51686">
    <property type="entry name" value="SAM_MT_RSMB_NOP"/>
    <property type="match status" value="1"/>
</dbReference>
<dbReference type="Gene3D" id="1.10.940.10">
    <property type="entry name" value="NusB-like"/>
    <property type="match status" value="1"/>
</dbReference>
<feature type="binding site" evidence="13">
    <location>
        <position position="284"/>
    </location>
    <ligand>
        <name>S-adenosyl-L-methionine</name>
        <dbReference type="ChEBI" id="CHEBI:59789"/>
    </ligand>
</feature>
<feature type="domain" description="SAM-dependent MTase RsmB/NOP-type" evidence="14">
    <location>
        <begin position="168"/>
        <end position="451"/>
    </location>
</feature>
<dbReference type="PANTHER" id="PTHR22807:SF53">
    <property type="entry name" value="RIBOSOMAL RNA SMALL SUBUNIT METHYLTRANSFERASE B-RELATED"/>
    <property type="match status" value="1"/>
</dbReference>
<gene>
    <name evidence="15" type="ordered locus">DP0124</name>
</gene>
<dbReference type="InterPro" id="IPR049560">
    <property type="entry name" value="MeTrfase_RsmB-F_NOP2_cat"/>
</dbReference>
<accession>Q6AS22</accession>
<evidence type="ECO:0000259" key="14">
    <source>
        <dbReference type="PROSITE" id="PS51686"/>
    </source>
</evidence>
<evidence type="ECO:0000256" key="10">
    <source>
        <dbReference type="ARBA" id="ARBA00030399"/>
    </source>
</evidence>
<dbReference type="Pfam" id="PF01189">
    <property type="entry name" value="Methyltr_RsmB-F"/>
    <property type="match status" value="1"/>
</dbReference>
<dbReference type="eggNOG" id="COG0144">
    <property type="taxonomic scope" value="Bacteria"/>
</dbReference>
<feature type="binding site" evidence="13">
    <location>
        <position position="330"/>
    </location>
    <ligand>
        <name>S-adenosyl-L-methionine</name>
        <dbReference type="ChEBI" id="CHEBI:59789"/>
    </ligand>
</feature>
<comment type="subcellular location">
    <subcellularLocation>
        <location evidence="2">Cytoplasm</location>
    </subcellularLocation>
</comment>
<dbReference type="Pfam" id="PF01029">
    <property type="entry name" value="NusB"/>
    <property type="match status" value="1"/>
</dbReference>